<dbReference type="OrthoDB" id="7776057at2"/>
<keyword evidence="3" id="KW-1185">Reference proteome</keyword>
<evidence type="ECO:0000313" key="2">
    <source>
        <dbReference type="EMBL" id="VDC31514.1"/>
    </source>
</evidence>
<dbReference type="Proteomes" id="UP000277498">
    <property type="component" value="Unassembled WGS sequence"/>
</dbReference>
<gene>
    <name evidence="2" type="ORF">XINFAN_02915</name>
</gene>
<organism evidence="2 3">
    <name type="scientific">Pseudogemmobacter humi</name>
    <dbReference type="NCBI Taxonomy" id="2483812"/>
    <lineage>
        <taxon>Bacteria</taxon>
        <taxon>Pseudomonadati</taxon>
        <taxon>Pseudomonadota</taxon>
        <taxon>Alphaproteobacteria</taxon>
        <taxon>Rhodobacterales</taxon>
        <taxon>Paracoccaceae</taxon>
        <taxon>Pseudogemmobacter</taxon>
    </lineage>
</organism>
<dbReference type="RefSeq" id="WP_124087640.1">
    <property type="nucleotide sequence ID" value="NZ_UXAW01000085.1"/>
</dbReference>
<protein>
    <submittedName>
        <fullName evidence="2">Uncharacterized protein</fullName>
    </submittedName>
</protein>
<reference evidence="2 3" key="1">
    <citation type="submission" date="2018-11" db="EMBL/GenBank/DDBJ databases">
        <authorList>
            <person name="Criscuolo A."/>
        </authorList>
    </citation>
    <scope>NUCLEOTIDE SEQUENCE [LARGE SCALE GENOMIC DNA]</scope>
    <source>
        <strain evidence="2">ACIP111625</strain>
    </source>
</reference>
<evidence type="ECO:0000256" key="1">
    <source>
        <dbReference type="SAM" id="MobiDB-lite"/>
    </source>
</evidence>
<dbReference type="AlphaFoldDB" id="A0A3P5XRG2"/>
<evidence type="ECO:0000313" key="3">
    <source>
        <dbReference type="Proteomes" id="UP000277498"/>
    </source>
</evidence>
<accession>A0A3P5XRG2</accession>
<feature type="compositionally biased region" description="Basic and acidic residues" evidence="1">
    <location>
        <begin position="8"/>
        <end position="35"/>
    </location>
</feature>
<sequence length="66" mass="7480">MKSAENITGKDDAKTPEQRRVEPGVVREKARRQNDPEPSIPRGRNPDSAMCEDRDRPGMIDKDNDC</sequence>
<proteinExistence type="predicted"/>
<name>A0A3P5XRG2_9RHOB</name>
<feature type="region of interest" description="Disordered" evidence="1">
    <location>
        <begin position="1"/>
        <end position="66"/>
    </location>
</feature>
<dbReference type="EMBL" id="UXAW01000085">
    <property type="protein sequence ID" value="VDC31514.1"/>
    <property type="molecule type" value="Genomic_DNA"/>
</dbReference>
<feature type="compositionally biased region" description="Basic and acidic residues" evidence="1">
    <location>
        <begin position="51"/>
        <end position="66"/>
    </location>
</feature>